<dbReference type="Gene3D" id="3.40.50.11420">
    <property type="match status" value="1"/>
</dbReference>
<accession>A0ABY7QQZ1</accession>
<evidence type="ECO:0000256" key="2">
    <source>
        <dbReference type="ARBA" id="ARBA00023134"/>
    </source>
</evidence>
<feature type="domain" description="Hydrogen maturase F dimerization" evidence="4">
    <location>
        <begin position="156"/>
        <end position="253"/>
    </location>
</feature>
<keyword evidence="2" id="KW-0342">GTP-binding</keyword>
<sequence length="370" mass="40473">MISDSNMPSKGLRIHIGIFGDTNAGKSTLLNLLTGQGTSLVSAQPGTTTDPVYKAMEVKGVGPVTFIDTAGYSDVSELGALRMNRTEKVLEECDILIYVERFEVNEALLKFLTASKKPLIKVKNGAQKAAYVPFDKGHVLAALQTAAKHLVKERPLFDGLLRGEETVVLVMPQDIAAPTGRLILPQVQTTRALLDLNCTVISTKPEQLQKTLEGLRTPPDLVVTDSQAFHEVYPRIGEIPITSFSILMARAKGDIETLVAGARVLDTLDADSKVLIAEACTHAPLEEDIGRVKIPKLLRARYGDMTIDFSRGLDFPEPLDYDVVIMCGSCMFNRARVLYRMEQAAKKGIPVTNYGLVLSHLHGILDKVIY</sequence>
<dbReference type="PANTHER" id="PTHR42714">
    <property type="entry name" value="TRNA MODIFICATION GTPASE GTPBP3"/>
    <property type="match status" value="1"/>
</dbReference>
<evidence type="ECO:0000256" key="1">
    <source>
        <dbReference type="ARBA" id="ARBA00022741"/>
    </source>
</evidence>
<dbReference type="InterPro" id="IPR040644">
    <property type="entry name" value="HydF_tetramer"/>
</dbReference>
<evidence type="ECO:0000259" key="3">
    <source>
        <dbReference type="Pfam" id="PF01926"/>
    </source>
</evidence>
<name>A0ABY7QQZ1_9FIRM</name>
<keyword evidence="1" id="KW-0547">Nucleotide-binding</keyword>
<dbReference type="PANTHER" id="PTHR42714:SF6">
    <property type="entry name" value="TRANSLATION INITIATION FACTOR IF-2"/>
    <property type="match status" value="1"/>
</dbReference>
<proteinExistence type="predicted"/>
<gene>
    <name evidence="6" type="ORF">O6R05_04205</name>
</gene>
<dbReference type="Gene3D" id="3.40.50.11410">
    <property type="match status" value="1"/>
</dbReference>
<reference evidence="6 7" key="1">
    <citation type="submission" date="2023-01" db="EMBL/GenBank/DDBJ databases">
        <authorList>
            <person name="Lee S.H."/>
            <person name="Jung H.S."/>
            <person name="Yun J.U."/>
        </authorList>
    </citation>
    <scope>NUCLEOTIDE SEQUENCE [LARGE SCALE GENOMIC DNA]</scope>
    <source>
        <strain evidence="6 7">CBA3646</strain>
    </source>
</reference>
<protein>
    <submittedName>
        <fullName evidence="6">50S ribosome-binding GTPase</fullName>
    </submittedName>
</protein>
<feature type="domain" description="Hydrogen maturase F tetramerization" evidence="5">
    <location>
        <begin position="257"/>
        <end position="369"/>
    </location>
</feature>
<dbReference type="Pfam" id="PF18128">
    <property type="entry name" value="HydF_dimer"/>
    <property type="match status" value="1"/>
</dbReference>
<feature type="domain" description="G" evidence="3">
    <location>
        <begin position="15"/>
        <end position="123"/>
    </location>
</feature>
<evidence type="ECO:0000313" key="6">
    <source>
        <dbReference type="EMBL" id="WBW49220.1"/>
    </source>
</evidence>
<dbReference type="CDD" id="cd00880">
    <property type="entry name" value="Era_like"/>
    <property type="match status" value="1"/>
</dbReference>
<dbReference type="InterPro" id="IPR005225">
    <property type="entry name" value="Small_GTP-bd"/>
</dbReference>
<dbReference type="InterPro" id="IPR041606">
    <property type="entry name" value="HydF_dimer"/>
</dbReference>
<dbReference type="SUPFAM" id="SSF52540">
    <property type="entry name" value="P-loop containing nucleoside triphosphate hydrolases"/>
    <property type="match status" value="1"/>
</dbReference>
<dbReference type="Pfam" id="PF18133">
    <property type="entry name" value="HydF_tetramer"/>
    <property type="match status" value="1"/>
</dbReference>
<dbReference type="Gene3D" id="3.40.50.300">
    <property type="entry name" value="P-loop containing nucleotide triphosphate hydrolases"/>
    <property type="match status" value="1"/>
</dbReference>
<keyword evidence="7" id="KW-1185">Reference proteome</keyword>
<evidence type="ECO:0000313" key="7">
    <source>
        <dbReference type="Proteomes" id="UP001210339"/>
    </source>
</evidence>
<dbReference type="Proteomes" id="UP001210339">
    <property type="component" value="Chromosome"/>
</dbReference>
<dbReference type="NCBIfam" id="TIGR00231">
    <property type="entry name" value="small_GTP"/>
    <property type="match status" value="1"/>
</dbReference>
<dbReference type="EMBL" id="CP115667">
    <property type="protein sequence ID" value="WBW49220.1"/>
    <property type="molecule type" value="Genomic_DNA"/>
</dbReference>
<evidence type="ECO:0000259" key="5">
    <source>
        <dbReference type="Pfam" id="PF18133"/>
    </source>
</evidence>
<dbReference type="InterPro" id="IPR027417">
    <property type="entry name" value="P-loop_NTPase"/>
</dbReference>
<dbReference type="RefSeq" id="WP_271190752.1">
    <property type="nucleotide sequence ID" value="NZ_CP115667.1"/>
</dbReference>
<dbReference type="Pfam" id="PF01926">
    <property type="entry name" value="MMR_HSR1"/>
    <property type="match status" value="1"/>
</dbReference>
<organism evidence="6 7">
    <name type="scientific">Peptoniphilus equinus</name>
    <dbReference type="NCBI Taxonomy" id="3016343"/>
    <lineage>
        <taxon>Bacteria</taxon>
        <taxon>Bacillati</taxon>
        <taxon>Bacillota</taxon>
        <taxon>Tissierellia</taxon>
        <taxon>Tissierellales</taxon>
        <taxon>Peptoniphilaceae</taxon>
        <taxon>Peptoniphilus</taxon>
    </lineage>
</organism>
<evidence type="ECO:0000259" key="4">
    <source>
        <dbReference type="Pfam" id="PF18128"/>
    </source>
</evidence>
<dbReference type="InterPro" id="IPR006073">
    <property type="entry name" value="GTP-bd"/>
</dbReference>